<accession>A0ABP8PGK8</accession>
<dbReference type="Pfam" id="PF01757">
    <property type="entry name" value="Acyl_transf_3"/>
    <property type="match status" value="1"/>
</dbReference>
<feature type="transmembrane region" description="Helical" evidence="1">
    <location>
        <begin position="133"/>
        <end position="151"/>
    </location>
</feature>
<feature type="transmembrane region" description="Helical" evidence="1">
    <location>
        <begin position="362"/>
        <end position="381"/>
    </location>
</feature>
<keyword evidence="1" id="KW-0472">Membrane</keyword>
<feature type="transmembrane region" description="Helical" evidence="1">
    <location>
        <begin position="194"/>
        <end position="212"/>
    </location>
</feature>
<comment type="caution">
    <text evidence="3">The sequence shown here is derived from an EMBL/GenBank/DDBJ whole genome shotgun (WGS) entry which is preliminary data.</text>
</comment>
<feature type="transmembrane region" description="Helical" evidence="1">
    <location>
        <begin position="48"/>
        <end position="71"/>
    </location>
</feature>
<keyword evidence="3" id="KW-0808">Transferase</keyword>
<dbReference type="GO" id="GO:0016746">
    <property type="term" value="F:acyltransferase activity"/>
    <property type="evidence" value="ECO:0007669"/>
    <property type="project" value="UniProtKB-KW"/>
</dbReference>
<dbReference type="InterPro" id="IPR050879">
    <property type="entry name" value="Acyltransferase_3"/>
</dbReference>
<evidence type="ECO:0000259" key="2">
    <source>
        <dbReference type="Pfam" id="PF01757"/>
    </source>
</evidence>
<feature type="transmembrane region" description="Helical" evidence="1">
    <location>
        <begin position="219"/>
        <end position="234"/>
    </location>
</feature>
<proteinExistence type="predicted"/>
<feature type="domain" description="Acyltransferase 3" evidence="2">
    <location>
        <begin position="40"/>
        <end position="377"/>
    </location>
</feature>
<feature type="transmembrane region" description="Helical" evidence="1">
    <location>
        <begin position="91"/>
        <end position="112"/>
    </location>
</feature>
<keyword evidence="1" id="KW-1133">Transmembrane helix</keyword>
<reference evidence="4" key="1">
    <citation type="journal article" date="2019" name="Int. J. Syst. Evol. Microbiol.">
        <title>The Global Catalogue of Microorganisms (GCM) 10K type strain sequencing project: providing services to taxonomists for standard genome sequencing and annotation.</title>
        <authorList>
            <consortium name="The Broad Institute Genomics Platform"/>
            <consortium name="The Broad Institute Genome Sequencing Center for Infectious Disease"/>
            <person name="Wu L."/>
            <person name="Ma J."/>
        </authorList>
    </citation>
    <scope>NUCLEOTIDE SEQUENCE [LARGE SCALE GENOMIC DNA]</scope>
    <source>
        <strain evidence="4">JCM 17839</strain>
    </source>
</reference>
<organism evidence="3 4">
    <name type="scientific">Microbacterium panaciterrae</name>
    <dbReference type="NCBI Taxonomy" id="985759"/>
    <lineage>
        <taxon>Bacteria</taxon>
        <taxon>Bacillati</taxon>
        <taxon>Actinomycetota</taxon>
        <taxon>Actinomycetes</taxon>
        <taxon>Micrococcales</taxon>
        <taxon>Microbacteriaceae</taxon>
        <taxon>Microbacterium</taxon>
    </lineage>
</organism>
<keyword evidence="4" id="KW-1185">Reference proteome</keyword>
<sequence>MVVLGSVDPAVGSGRWIGAGVGALLSEAVKSQHPRHQRLAALDGIRGVAAVIVVLSHALLTTTIGDSYVAVLRGTGSDPAAVLLADTPLRYLFMGNEAVVIFFVLSGFVLTLPMLRGRGLDLWAYYPRRVLRLWLPVAASVILAAAVIILTRQTPSGALSAWVKQYSFANLDPRKILGAMMVITGDPVINNPLWSIKWEMLFSLLLPVAFLITLRVTRNYWLVIIAAAIVSSIGEPATVLGVKYMPMFLAGCVVAKIVHTRTTPAPASRAWLMVFGGAALIAVPDLARVVHLPGLVQATAYAAVTVGAAMIIAGLTIPSGVTAAFASRPFRFLGRISFSLYLVHVPILIGAVHLMPSHPNEILFASIPTAFVIAVLFTLYVEEPAARLARRVGVASASLVAKLHQGEPGRDLAPNA</sequence>
<dbReference type="PANTHER" id="PTHR23028">
    <property type="entry name" value="ACETYLTRANSFERASE"/>
    <property type="match status" value="1"/>
</dbReference>
<keyword evidence="3" id="KW-0012">Acyltransferase</keyword>
<protein>
    <submittedName>
        <fullName evidence="3">Acyltransferase</fullName>
    </submittedName>
</protein>
<dbReference type="Proteomes" id="UP001500731">
    <property type="component" value="Unassembled WGS sequence"/>
</dbReference>
<feature type="transmembrane region" description="Helical" evidence="1">
    <location>
        <begin position="338"/>
        <end position="356"/>
    </location>
</feature>
<evidence type="ECO:0000313" key="3">
    <source>
        <dbReference type="EMBL" id="GAA4485883.1"/>
    </source>
</evidence>
<dbReference type="InterPro" id="IPR002656">
    <property type="entry name" value="Acyl_transf_3_dom"/>
</dbReference>
<name>A0ABP8PGK8_9MICO</name>
<gene>
    <name evidence="3" type="ORF">GCM10023171_20900</name>
</gene>
<evidence type="ECO:0000256" key="1">
    <source>
        <dbReference type="SAM" id="Phobius"/>
    </source>
</evidence>
<feature type="transmembrane region" description="Helical" evidence="1">
    <location>
        <begin position="299"/>
        <end position="326"/>
    </location>
</feature>
<evidence type="ECO:0000313" key="4">
    <source>
        <dbReference type="Proteomes" id="UP001500731"/>
    </source>
</evidence>
<keyword evidence="1" id="KW-0812">Transmembrane</keyword>
<dbReference type="EMBL" id="BAABGP010000014">
    <property type="protein sequence ID" value="GAA4485883.1"/>
    <property type="molecule type" value="Genomic_DNA"/>
</dbReference>